<dbReference type="AlphaFoldDB" id="A0A1Y5TJD7"/>
<keyword evidence="4" id="KW-1185">Reference proteome</keyword>
<feature type="region of interest" description="Disordered" evidence="1">
    <location>
        <begin position="215"/>
        <end position="278"/>
    </location>
</feature>
<feature type="region of interest" description="Disordered" evidence="1">
    <location>
        <begin position="49"/>
        <end position="83"/>
    </location>
</feature>
<dbReference type="Pfam" id="PF02120">
    <property type="entry name" value="Flg_hook"/>
    <property type="match status" value="1"/>
</dbReference>
<dbReference type="InterPro" id="IPR021136">
    <property type="entry name" value="Flagellar_hook_control-like_C"/>
</dbReference>
<dbReference type="Gene3D" id="3.30.750.140">
    <property type="match status" value="1"/>
</dbReference>
<dbReference type="InterPro" id="IPR038610">
    <property type="entry name" value="FliK-like_C_sf"/>
</dbReference>
<accession>A0A1Y5TJD7</accession>
<feature type="compositionally biased region" description="Basic and acidic residues" evidence="1">
    <location>
        <begin position="524"/>
        <end position="535"/>
    </location>
</feature>
<dbReference type="CDD" id="cd17470">
    <property type="entry name" value="T3SS_Flik_C"/>
    <property type="match status" value="1"/>
</dbReference>
<reference evidence="3 4" key="1">
    <citation type="submission" date="2017-03" db="EMBL/GenBank/DDBJ databases">
        <authorList>
            <person name="Afonso C.L."/>
            <person name="Miller P.J."/>
            <person name="Scott M.A."/>
            <person name="Spackman E."/>
            <person name="Goraichik I."/>
            <person name="Dimitrov K.M."/>
            <person name="Suarez D.L."/>
            <person name="Swayne D.E."/>
        </authorList>
    </citation>
    <scope>NUCLEOTIDE SEQUENCE [LARGE SCALE GENOMIC DNA]</scope>
    <source>
        <strain evidence="3 4">CECT 7639</strain>
    </source>
</reference>
<feature type="compositionally biased region" description="Polar residues" evidence="1">
    <location>
        <begin position="549"/>
        <end position="559"/>
    </location>
</feature>
<feature type="region of interest" description="Disordered" evidence="1">
    <location>
        <begin position="513"/>
        <end position="559"/>
    </location>
</feature>
<feature type="region of interest" description="Disordered" evidence="1">
    <location>
        <begin position="1"/>
        <end position="33"/>
    </location>
</feature>
<feature type="compositionally biased region" description="Polar residues" evidence="1">
    <location>
        <begin position="233"/>
        <end position="247"/>
    </location>
</feature>
<name>A0A1Y5TJD7_9RHOB</name>
<evidence type="ECO:0000259" key="2">
    <source>
        <dbReference type="Pfam" id="PF02120"/>
    </source>
</evidence>
<evidence type="ECO:0000313" key="3">
    <source>
        <dbReference type="EMBL" id="SLN61810.1"/>
    </source>
</evidence>
<evidence type="ECO:0000256" key="1">
    <source>
        <dbReference type="SAM" id="MobiDB-lite"/>
    </source>
</evidence>
<organism evidence="3 4">
    <name type="scientific">Falsiruegeria litorea R37</name>
    <dbReference type="NCBI Taxonomy" id="1200284"/>
    <lineage>
        <taxon>Bacteria</taxon>
        <taxon>Pseudomonadati</taxon>
        <taxon>Pseudomonadota</taxon>
        <taxon>Alphaproteobacteria</taxon>
        <taxon>Rhodobacterales</taxon>
        <taxon>Roseobacteraceae</taxon>
        <taxon>Falsiruegeria</taxon>
    </lineage>
</organism>
<keyword evidence="3" id="KW-0966">Cell projection</keyword>
<dbReference type="OrthoDB" id="7203912at2"/>
<feature type="compositionally biased region" description="Basic and acidic residues" evidence="1">
    <location>
        <begin position="252"/>
        <end position="268"/>
    </location>
</feature>
<feature type="compositionally biased region" description="Polar residues" evidence="1">
    <location>
        <begin position="269"/>
        <end position="278"/>
    </location>
</feature>
<evidence type="ECO:0000313" key="4">
    <source>
        <dbReference type="Proteomes" id="UP000193077"/>
    </source>
</evidence>
<keyword evidence="3" id="KW-0969">Cilium</keyword>
<protein>
    <submittedName>
        <fullName evidence="3">Flagellar hook-length control protein FliK</fullName>
    </submittedName>
</protein>
<feature type="domain" description="Flagellar hook-length control protein-like C-terminal" evidence="2">
    <location>
        <begin position="437"/>
        <end position="515"/>
    </location>
</feature>
<sequence>MSLLPLPETVRDTVTRTASPSERRSREAPEQDFGAVIENMQTPEGEAHVLDNQVPPNIGAPSSDSHDAIAQTHAKTPSEMPPDDVSLAVARVTESRVEFSAEEDVTRPENVETAEYALGSHTHLNRHQEPGGTALFSHNAGPTESVAFPVASQHSQAVYSNDRKQIPNKTGSVTVGAQDVATMQDASRLAEGMSPVDLSANVLETSVLSRAALGPEASNTIPEATGVDPTHPHSLSRQVTGPATDQGNLLEFSKRSAEKSPDEAKNDLSTHSSQTLRQPTTLGAGHLTSAWAFPHSTPPPLSEVSKSVIAAEFDASEVQKMANGLPFSLQGEAEEDAGLRVRQNWPTETSAVQHPSPKPQLNLSPTFTGAHQGAIVQSISDNLQLSSGEDFSAMLSSLPLEDALGLAGTSAATPQTVTAPADVLRPDIARSIGGQLAAQANARSQGTVDIALNPEELGRVRMAIAAGESTVAISIVAERPETLELMRRHADLLIEEFRNLGYGDIEFEFSDGSSASGDSAGHAPNDDSHANKGIEPEMSAPSTSPPNRPVQQSGLDMRL</sequence>
<gene>
    <name evidence="3" type="ORF">TRL7639_03440</name>
</gene>
<dbReference type="EMBL" id="FWFO01000003">
    <property type="protein sequence ID" value="SLN61810.1"/>
    <property type="molecule type" value="Genomic_DNA"/>
</dbReference>
<dbReference type="Proteomes" id="UP000193077">
    <property type="component" value="Unassembled WGS sequence"/>
</dbReference>
<proteinExistence type="predicted"/>
<keyword evidence="3" id="KW-0282">Flagellum</keyword>